<comment type="caution">
    <text evidence="2">The sequence shown here is derived from an EMBL/GenBank/DDBJ whole genome shotgun (WGS) entry which is preliminary data.</text>
</comment>
<dbReference type="Proteomes" id="UP001175000">
    <property type="component" value="Unassembled WGS sequence"/>
</dbReference>
<evidence type="ECO:0000313" key="3">
    <source>
        <dbReference type="Proteomes" id="UP001175000"/>
    </source>
</evidence>
<sequence length="106" mass="11203">MASTGPQRIQVEALAAPVSSQAPRQVQEPFAPSQRDPGVRTPPAIRPLPDDSNQSLKKAAPTPLHPPSQAQEQKHSEYPTSRSPPTLSAPNPHTPPLPSSPSHTSG</sequence>
<gene>
    <name evidence="2" type="ORF">B0T14DRAFT_517431</name>
</gene>
<evidence type="ECO:0000256" key="1">
    <source>
        <dbReference type="SAM" id="MobiDB-lite"/>
    </source>
</evidence>
<dbReference type="EMBL" id="JAULSU010000003">
    <property type="protein sequence ID" value="KAK0624026.1"/>
    <property type="molecule type" value="Genomic_DNA"/>
</dbReference>
<proteinExistence type="predicted"/>
<feature type="region of interest" description="Disordered" evidence="1">
    <location>
        <begin position="1"/>
        <end position="106"/>
    </location>
</feature>
<keyword evidence="3" id="KW-1185">Reference proteome</keyword>
<accession>A0AA39WYT2</accession>
<organism evidence="2 3">
    <name type="scientific">Immersiella caudata</name>
    <dbReference type="NCBI Taxonomy" id="314043"/>
    <lineage>
        <taxon>Eukaryota</taxon>
        <taxon>Fungi</taxon>
        <taxon>Dikarya</taxon>
        <taxon>Ascomycota</taxon>
        <taxon>Pezizomycotina</taxon>
        <taxon>Sordariomycetes</taxon>
        <taxon>Sordariomycetidae</taxon>
        <taxon>Sordariales</taxon>
        <taxon>Lasiosphaeriaceae</taxon>
        <taxon>Immersiella</taxon>
    </lineage>
</organism>
<dbReference type="AlphaFoldDB" id="A0AA39WYT2"/>
<evidence type="ECO:0000313" key="2">
    <source>
        <dbReference type="EMBL" id="KAK0624026.1"/>
    </source>
</evidence>
<reference evidence="2" key="1">
    <citation type="submission" date="2023-06" db="EMBL/GenBank/DDBJ databases">
        <title>Genome-scale phylogeny and comparative genomics of the fungal order Sordariales.</title>
        <authorList>
            <consortium name="Lawrence Berkeley National Laboratory"/>
            <person name="Hensen N."/>
            <person name="Bonometti L."/>
            <person name="Westerberg I."/>
            <person name="Brannstrom I.O."/>
            <person name="Guillou S."/>
            <person name="Cros-Aarteil S."/>
            <person name="Calhoun S."/>
            <person name="Haridas S."/>
            <person name="Kuo A."/>
            <person name="Mondo S."/>
            <person name="Pangilinan J."/>
            <person name="Riley R."/>
            <person name="Labutti K."/>
            <person name="Andreopoulos B."/>
            <person name="Lipzen A."/>
            <person name="Chen C."/>
            <person name="Yanf M."/>
            <person name="Daum C."/>
            <person name="Ng V."/>
            <person name="Clum A."/>
            <person name="Steindorff A."/>
            <person name="Ohm R."/>
            <person name="Martin F."/>
            <person name="Silar P."/>
            <person name="Natvig D."/>
            <person name="Lalanne C."/>
            <person name="Gautier V."/>
            <person name="Ament-Velasquez S.L."/>
            <person name="Kruys A."/>
            <person name="Hutchinson M.I."/>
            <person name="Powell A.J."/>
            <person name="Barry K."/>
            <person name="Miller A.N."/>
            <person name="Grigoriev I.V."/>
            <person name="Debuchy R."/>
            <person name="Gladieux P."/>
            <person name="Thoren M.H."/>
            <person name="Johannesson H."/>
        </authorList>
    </citation>
    <scope>NUCLEOTIDE SEQUENCE</scope>
    <source>
        <strain evidence="2">CBS 606.72</strain>
    </source>
</reference>
<protein>
    <submittedName>
        <fullName evidence="2">Uncharacterized protein</fullName>
    </submittedName>
</protein>
<name>A0AA39WYT2_9PEZI</name>